<keyword evidence="1" id="KW-0472">Membrane</keyword>
<evidence type="ECO:0000313" key="5">
    <source>
        <dbReference type="Proteomes" id="UP001183604"/>
    </source>
</evidence>
<comment type="caution">
    <text evidence="2">The sequence shown here is derived from an EMBL/GenBank/DDBJ whole genome shotgun (WGS) entry which is preliminary data.</text>
</comment>
<reference evidence="3 5" key="2">
    <citation type="submission" date="2023-07" db="EMBL/GenBank/DDBJ databases">
        <title>Sequencing the genomes of 1000 actinobacteria strains.</title>
        <authorList>
            <person name="Klenk H.-P."/>
        </authorList>
    </citation>
    <scope>NUCLEOTIDE SEQUENCE [LARGE SCALE GENOMIC DNA]</scope>
    <source>
        <strain evidence="3 5">DSM 44724</strain>
    </source>
</reference>
<feature type="transmembrane region" description="Helical" evidence="1">
    <location>
        <begin position="42"/>
        <end position="60"/>
    </location>
</feature>
<evidence type="ECO:0000313" key="2">
    <source>
        <dbReference type="EMBL" id="MDA1383650.1"/>
    </source>
</evidence>
<evidence type="ECO:0000313" key="3">
    <source>
        <dbReference type="EMBL" id="MDR7341359.1"/>
    </source>
</evidence>
<gene>
    <name evidence="3" type="ORF">J2S69_005078</name>
    <name evidence="2" type="ORF">O2L01_01540</name>
</gene>
<evidence type="ECO:0000313" key="4">
    <source>
        <dbReference type="Proteomes" id="UP001145799"/>
    </source>
</evidence>
<keyword evidence="1" id="KW-0812">Transmembrane</keyword>
<protein>
    <submittedName>
        <fullName evidence="2">Uncharacterized protein</fullName>
    </submittedName>
</protein>
<accession>A0A9X3PE59</accession>
<dbReference type="AlphaFoldDB" id="A0A9X3PE59"/>
<dbReference type="EMBL" id="JAPZVQ010000001">
    <property type="protein sequence ID" value="MDA1383650.1"/>
    <property type="molecule type" value="Genomic_DNA"/>
</dbReference>
<evidence type="ECO:0000256" key="1">
    <source>
        <dbReference type="SAM" id="Phobius"/>
    </source>
</evidence>
<keyword evidence="1" id="KW-1133">Transmembrane helix</keyword>
<dbReference type="Proteomes" id="UP001183604">
    <property type="component" value="Unassembled WGS sequence"/>
</dbReference>
<organism evidence="2 4">
    <name type="scientific">Glycomyces lechevalierae</name>
    <dbReference type="NCBI Taxonomy" id="256034"/>
    <lineage>
        <taxon>Bacteria</taxon>
        <taxon>Bacillati</taxon>
        <taxon>Actinomycetota</taxon>
        <taxon>Actinomycetes</taxon>
        <taxon>Glycomycetales</taxon>
        <taxon>Glycomycetaceae</taxon>
        <taxon>Glycomyces</taxon>
    </lineage>
</organism>
<sequence>MTQAILLGLLAGLMIGNGIPHFIKGITKERYPSVFGGGPVPNLVAGWTGICLGALALAAADLPAEPWPGGVSIAVGVLLIGLFHARIGAFGRE</sequence>
<reference evidence="2" key="1">
    <citation type="submission" date="2022-12" db="EMBL/GenBank/DDBJ databases">
        <title>Gycomyces niveus sp.nov., a novel actinomycete isolated from soil in Shouguang.</title>
        <authorList>
            <person name="Yang X."/>
        </authorList>
    </citation>
    <scope>NUCLEOTIDE SEQUENCE</scope>
    <source>
        <strain evidence="2">DSM 44724</strain>
    </source>
</reference>
<name>A0A9X3PE59_9ACTN</name>
<feature type="transmembrane region" description="Helical" evidence="1">
    <location>
        <begin position="67"/>
        <end position="87"/>
    </location>
</feature>
<proteinExistence type="predicted"/>
<dbReference type="Proteomes" id="UP001145799">
    <property type="component" value="Unassembled WGS sequence"/>
</dbReference>
<dbReference type="RefSeq" id="WP_270119772.1">
    <property type="nucleotide sequence ID" value="NZ_BAAAOM010000001.1"/>
</dbReference>
<dbReference type="EMBL" id="JAVDYD010000001">
    <property type="protein sequence ID" value="MDR7341359.1"/>
    <property type="molecule type" value="Genomic_DNA"/>
</dbReference>
<keyword evidence="5" id="KW-1185">Reference proteome</keyword>